<feature type="domain" description="HTH araC/xylS-type" evidence="6">
    <location>
        <begin position="170"/>
        <end position="265"/>
    </location>
</feature>
<accession>A0ABS4P3E8</accession>
<evidence type="ECO:0000313" key="7">
    <source>
        <dbReference type="EMBL" id="MBP2167183.1"/>
    </source>
</evidence>
<keyword evidence="4" id="KW-0804">Transcription</keyword>
<proteinExistence type="predicted"/>
<evidence type="ECO:0000256" key="5">
    <source>
        <dbReference type="ARBA" id="ARBA00044978"/>
    </source>
</evidence>
<evidence type="ECO:0000256" key="4">
    <source>
        <dbReference type="ARBA" id="ARBA00023163"/>
    </source>
</evidence>
<reference evidence="8" key="2">
    <citation type="submission" date="2023-07" db="EMBL/GenBank/DDBJ databases">
        <title>Genome mining of underrepresented organisms for secondary metabolites.</title>
        <authorList>
            <person name="D'Agostino P.M."/>
        </authorList>
    </citation>
    <scope>NUCLEOTIDE SEQUENCE [LARGE SCALE GENOMIC DNA]</scope>
    <source>
        <strain evidence="8">WS4403</strain>
    </source>
</reference>
<comment type="caution">
    <text evidence="7">The sequence shown here is derived from an EMBL/GenBank/DDBJ whole genome shotgun (WGS) entry which is preliminary data.</text>
</comment>
<dbReference type="EMBL" id="JAGGMQ010000001">
    <property type="protein sequence ID" value="MBP2167183.1"/>
    <property type="molecule type" value="Genomic_DNA"/>
</dbReference>
<dbReference type="InterPro" id="IPR018062">
    <property type="entry name" value="HTH_AraC-typ_CS"/>
</dbReference>
<dbReference type="PANTHER" id="PTHR46796:SF11">
    <property type="entry name" value="TRANSCRIPTIONAL REGULATOR-RELATED"/>
    <property type="match status" value="1"/>
</dbReference>
<dbReference type="InterPro" id="IPR020449">
    <property type="entry name" value="Tscrpt_reg_AraC-type_HTH"/>
</dbReference>
<keyword evidence="2" id="KW-0238">DNA-binding</keyword>
<gene>
    <name evidence="7" type="ORF">J2125_000375</name>
</gene>
<evidence type="ECO:0000256" key="3">
    <source>
        <dbReference type="ARBA" id="ARBA00023159"/>
    </source>
</evidence>
<dbReference type="PROSITE" id="PS00041">
    <property type="entry name" value="HTH_ARAC_FAMILY_1"/>
    <property type="match status" value="1"/>
</dbReference>
<dbReference type="SMART" id="SM00342">
    <property type="entry name" value="HTH_ARAC"/>
    <property type="match status" value="1"/>
</dbReference>
<sequence length="265" mass="29702">MLQQQVRYYHPAEMPGMVLGEARFSDFTFAPHYHLDYHIGVVSDGAQRQRFAGSSQLLAAGRISVMPPGEVHTGTREGESAYTLYTFRVKPQLLQSLADEIAGKTVDLAFGGAIVTAPGLSRMLQQLHQQSTRQPLVDEHYLNALEPLLVQLKTLQPQAVKGGLSDRDFRRVRDYCYANISDNLTLPQLAALCDLSRFQFLRRFSQRVGMTPHAWLLRLRLELACQRLNHGGRPIAEVAAAVGFYDQSHFNRAFRQAFGVAPSAY</sequence>
<organism evidence="7 8">
    <name type="scientific">Winslowiella toletana</name>
    <dbReference type="NCBI Taxonomy" id="92490"/>
    <lineage>
        <taxon>Bacteria</taxon>
        <taxon>Pseudomonadati</taxon>
        <taxon>Pseudomonadota</taxon>
        <taxon>Gammaproteobacteria</taxon>
        <taxon>Enterobacterales</taxon>
        <taxon>Erwiniaceae</taxon>
        <taxon>Winslowiella</taxon>
    </lineage>
</organism>
<dbReference type="PRINTS" id="PR00032">
    <property type="entry name" value="HTHARAC"/>
</dbReference>
<dbReference type="InterPro" id="IPR009057">
    <property type="entry name" value="Homeodomain-like_sf"/>
</dbReference>
<dbReference type="Gene3D" id="1.10.10.60">
    <property type="entry name" value="Homeodomain-like"/>
    <property type="match status" value="1"/>
</dbReference>
<reference evidence="7 8" key="1">
    <citation type="submission" date="2021-03" db="EMBL/GenBank/DDBJ databases">
        <authorList>
            <person name="D'Agostino P."/>
            <person name="Huntemann M."/>
            <person name="Clum A."/>
            <person name="Spunde A."/>
            <person name="Palaniappan K."/>
            <person name="Ritter S."/>
            <person name="Mikhailova N."/>
            <person name="Chen I.-M."/>
            <person name="Stamatis D."/>
            <person name="Reddy T."/>
            <person name="O'Malley R."/>
            <person name="Daum C."/>
            <person name="Shapiro N."/>
            <person name="Ivanova N."/>
            <person name="Kyrpides N."/>
            <person name="Woyke T."/>
        </authorList>
    </citation>
    <scope>NUCLEOTIDE SEQUENCE [LARGE SCALE GENOMIC DNA]</scope>
    <source>
        <strain evidence="7 8">WS4403</strain>
    </source>
</reference>
<dbReference type="InterPro" id="IPR003313">
    <property type="entry name" value="AraC-bd"/>
</dbReference>
<evidence type="ECO:0000256" key="1">
    <source>
        <dbReference type="ARBA" id="ARBA00023015"/>
    </source>
</evidence>
<keyword evidence="1" id="KW-0805">Transcription regulation</keyword>
<dbReference type="Pfam" id="PF02311">
    <property type="entry name" value="AraC_binding"/>
    <property type="match status" value="1"/>
</dbReference>
<dbReference type="Pfam" id="PF12833">
    <property type="entry name" value="HTH_18"/>
    <property type="match status" value="1"/>
</dbReference>
<dbReference type="PROSITE" id="PS01124">
    <property type="entry name" value="HTH_ARAC_FAMILY_2"/>
    <property type="match status" value="1"/>
</dbReference>
<keyword evidence="3" id="KW-0010">Activator</keyword>
<protein>
    <recommendedName>
        <fullName evidence="5">Arabinose operon regulatory protein</fullName>
    </recommendedName>
</protein>
<dbReference type="SUPFAM" id="SSF46689">
    <property type="entry name" value="Homeodomain-like"/>
    <property type="match status" value="2"/>
</dbReference>
<dbReference type="RefSeq" id="WP_017800092.1">
    <property type="nucleotide sequence ID" value="NZ_JAGGMQ010000001.1"/>
</dbReference>
<dbReference type="InterPro" id="IPR018060">
    <property type="entry name" value="HTH_AraC"/>
</dbReference>
<dbReference type="PANTHER" id="PTHR46796">
    <property type="entry name" value="HTH-TYPE TRANSCRIPTIONAL ACTIVATOR RHAS-RELATED"/>
    <property type="match status" value="1"/>
</dbReference>
<dbReference type="SUPFAM" id="SSF51215">
    <property type="entry name" value="Regulatory protein AraC"/>
    <property type="match status" value="1"/>
</dbReference>
<keyword evidence="8" id="KW-1185">Reference proteome</keyword>
<dbReference type="Proteomes" id="UP001195624">
    <property type="component" value="Unassembled WGS sequence"/>
</dbReference>
<evidence type="ECO:0000313" key="8">
    <source>
        <dbReference type="Proteomes" id="UP001195624"/>
    </source>
</evidence>
<name>A0ABS4P3E8_9GAMM</name>
<dbReference type="InterPro" id="IPR037923">
    <property type="entry name" value="HTH-like"/>
</dbReference>
<evidence type="ECO:0000259" key="6">
    <source>
        <dbReference type="PROSITE" id="PS01124"/>
    </source>
</evidence>
<dbReference type="InterPro" id="IPR050204">
    <property type="entry name" value="AraC_XylS_family_regulators"/>
</dbReference>
<evidence type="ECO:0000256" key="2">
    <source>
        <dbReference type="ARBA" id="ARBA00023125"/>
    </source>
</evidence>